<evidence type="ECO:0000313" key="2">
    <source>
        <dbReference type="EMBL" id="KAK9740006.1"/>
    </source>
</evidence>
<dbReference type="EMBL" id="JBDFQZ010000003">
    <property type="protein sequence ID" value="KAK9740006.1"/>
    <property type="molecule type" value="Genomic_DNA"/>
</dbReference>
<evidence type="ECO:0000256" key="1">
    <source>
        <dbReference type="SAM" id="MobiDB-lite"/>
    </source>
</evidence>
<proteinExistence type="predicted"/>
<sequence length="115" mass="13436">MPLVLSSRKYAKGSKGDRSDKRWHPNLGDLSMTRLKLEQFLENWLRKLHRISKNKNLPVTAFFSIAPKISISANILRVFIYGSSRRDLLLNSQNFCRRGHNLYQLNKSFWNVSIS</sequence>
<reference evidence="2" key="1">
    <citation type="submission" date="2024-03" db="EMBL/GenBank/DDBJ databases">
        <title>WGS assembly of Saponaria officinalis var. Norfolk2.</title>
        <authorList>
            <person name="Jenkins J."/>
            <person name="Shu S."/>
            <person name="Grimwood J."/>
            <person name="Barry K."/>
            <person name="Goodstein D."/>
            <person name="Schmutz J."/>
            <person name="Leebens-Mack J."/>
            <person name="Osbourn A."/>
        </authorList>
    </citation>
    <scope>NUCLEOTIDE SEQUENCE [LARGE SCALE GENOMIC DNA]</scope>
    <source>
        <strain evidence="2">JIC</strain>
    </source>
</reference>
<feature type="region of interest" description="Disordered" evidence="1">
    <location>
        <begin position="1"/>
        <end position="22"/>
    </location>
</feature>
<keyword evidence="3" id="KW-1185">Reference proteome</keyword>
<protein>
    <submittedName>
        <fullName evidence="2">Uncharacterized protein</fullName>
    </submittedName>
</protein>
<comment type="caution">
    <text evidence="2">The sequence shown here is derived from an EMBL/GenBank/DDBJ whole genome shotgun (WGS) entry which is preliminary data.</text>
</comment>
<evidence type="ECO:0000313" key="3">
    <source>
        <dbReference type="Proteomes" id="UP001443914"/>
    </source>
</evidence>
<organism evidence="2 3">
    <name type="scientific">Saponaria officinalis</name>
    <name type="common">Common soapwort</name>
    <name type="synonym">Lychnis saponaria</name>
    <dbReference type="NCBI Taxonomy" id="3572"/>
    <lineage>
        <taxon>Eukaryota</taxon>
        <taxon>Viridiplantae</taxon>
        <taxon>Streptophyta</taxon>
        <taxon>Embryophyta</taxon>
        <taxon>Tracheophyta</taxon>
        <taxon>Spermatophyta</taxon>
        <taxon>Magnoliopsida</taxon>
        <taxon>eudicotyledons</taxon>
        <taxon>Gunneridae</taxon>
        <taxon>Pentapetalae</taxon>
        <taxon>Caryophyllales</taxon>
        <taxon>Caryophyllaceae</taxon>
        <taxon>Caryophylleae</taxon>
        <taxon>Saponaria</taxon>
    </lineage>
</organism>
<dbReference type="AlphaFoldDB" id="A0AAW1M3B4"/>
<accession>A0AAW1M3B4</accession>
<dbReference type="Proteomes" id="UP001443914">
    <property type="component" value="Unassembled WGS sequence"/>
</dbReference>
<name>A0AAW1M3B4_SAPOF</name>
<gene>
    <name evidence="2" type="ORF">RND81_03G003800</name>
</gene>